<sequence length="474" mass="52183">MPTYNTTPGVYFENVNSLLTIPSASTSVACFVGESLVGDSDFPTLYTSWNAFQQAVSLGQKTPFMKTSDLAYAVYSFFLNGGSQLRFLRVVGEGAKKATGDVGTMKVSATSVGDWGNQIKVTVTSNTFDPTKFDVTVICGQSEEYHQYLGANDTDENYFIDYINTYSKIIKVLSGTIAVTAETTLTGGENGNDPVDADYVKAFEKVDKVDDVTIFAVPGATTETMLKNINAYLSKDRLKFGVLDAPKGYDADKLIQLRKKLQGRCVLVSSWHNVTDPLSTVNGKLRAIPSSGAYCGWLAKTQTDVGPWKDPAGTSYVIQGAISLDYTPNRADTDLMNPASIVSLVNKPNYGNIIWGARTLNQDSNFKYVSANMMDIFLRKSLNEGIEPLVFEPNKEDLWKKITVSCESFLDFVWRMGGLKGETAKEAYRVKCDAELNTEDVTRRGICITEVKYAYASPAEFIVIRLENRIPSDK</sequence>
<dbReference type="PANTHER" id="PTHR35861">
    <property type="match status" value="1"/>
</dbReference>
<dbReference type="InterPro" id="IPR035326">
    <property type="entry name" value="Beta_sandwich_Seath"/>
</dbReference>
<accession>A0A8S5LXM1</accession>
<dbReference type="EMBL" id="BK014762">
    <property type="protein sequence ID" value="DAD74555.1"/>
    <property type="molecule type" value="Genomic_DNA"/>
</dbReference>
<feature type="domain" description="Phage tail sheath protein-like beta-sandwich" evidence="1">
    <location>
        <begin position="95"/>
        <end position="190"/>
    </location>
</feature>
<reference evidence="2" key="1">
    <citation type="journal article" date="2021" name="Proc. Natl. Acad. Sci. U.S.A.">
        <title>A Catalog of Tens of Thousands of Viruses from Human Metagenomes Reveals Hidden Associations with Chronic Diseases.</title>
        <authorList>
            <person name="Tisza M.J."/>
            <person name="Buck C.B."/>
        </authorList>
    </citation>
    <scope>NUCLEOTIDE SEQUENCE</scope>
    <source>
        <strain evidence="2">CtZgq1</strain>
    </source>
</reference>
<dbReference type="InterPro" id="IPR052042">
    <property type="entry name" value="Tail_sheath_structural"/>
</dbReference>
<dbReference type="Gene3D" id="3.40.50.11780">
    <property type="match status" value="2"/>
</dbReference>
<evidence type="ECO:0000259" key="1">
    <source>
        <dbReference type="Pfam" id="PF17481"/>
    </source>
</evidence>
<dbReference type="Pfam" id="PF17481">
    <property type="entry name" value="Phage_sheath_domII"/>
    <property type="match status" value="1"/>
</dbReference>
<evidence type="ECO:0000313" key="2">
    <source>
        <dbReference type="EMBL" id="DAD74555.1"/>
    </source>
</evidence>
<organism evidence="2">
    <name type="scientific">Myoviridae sp. ctZgq1</name>
    <dbReference type="NCBI Taxonomy" id="2826666"/>
    <lineage>
        <taxon>Viruses</taxon>
        <taxon>Duplodnaviria</taxon>
        <taxon>Heunggongvirae</taxon>
        <taxon>Uroviricota</taxon>
        <taxon>Caudoviricetes</taxon>
    </lineage>
</organism>
<dbReference type="PANTHER" id="PTHR35861:SF1">
    <property type="entry name" value="PHAGE TAIL SHEATH PROTEIN"/>
    <property type="match status" value="1"/>
</dbReference>
<protein>
    <submittedName>
        <fullName evidence="2">Tail sheath protein</fullName>
    </submittedName>
</protein>
<proteinExistence type="predicted"/>
<name>A0A8S5LXM1_9CAUD</name>